<proteinExistence type="predicted"/>
<sequence>MSDATIQTGMIRPEAAIAGAQRGLACWSRAYTELAHGLMEASLAQFDLVRSIYGSRAAEWSVPPTARPHDAALRSLTGMHARYDITVDAYRRINDRFAEHVFAAAEALVDAFEDGTAPLAATAPTTASAGAVAAPTTGAQKPPRPMAARQDTIMADNDRQGGNHDGYGTAAGGTRRAQL</sequence>
<evidence type="ECO:0000313" key="3">
    <source>
        <dbReference type="Proteomes" id="UP000032680"/>
    </source>
</evidence>
<reference evidence="2 3" key="1">
    <citation type="submission" date="2012-11" db="EMBL/GenBank/DDBJ databases">
        <title>Whole genome sequence of Acidisphaera rubrifaciens HS-AP3.</title>
        <authorList>
            <person name="Azuma Y."/>
            <person name="Higashiura N."/>
            <person name="Hirakawa H."/>
            <person name="Matsushita K."/>
        </authorList>
    </citation>
    <scope>NUCLEOTIDE SEQUENCE [LARGE SCALE GENOMIC DNA]</scope>
    <source>
        <strain evidence="2 3">HS-AP3</strain>
    </source>
</reference>
<dbReference type="RefSeq" id="WP_148360338.1">
    <property type="nucleotide sequence ID" value="NZ_BANB01000104.1"/>
</dbReference>
<evidence type="ECO:0008006" key="4">
    <source>
        <dbReference type="Google" id="ProtNLM"/>
    </source>
</evidence>
<feature type="region of interest" description="Disordered" evidence="1">
    <location>
        <begin position="125"/>
        <end position="179"/>
    </location>
</feature>
<evidence type="ECO:0000256" key="1">
    <source>
        <dbReference type="SAM" id="MobiDB-lite"/>
    </source>
</evidence>
<name>A0A0D6P5L3_9PROT</name>
<dbReference type="AlphaFoldDB" id="A0A0D6P5L3"/>
<keyword evidence="3" id="KW-1185">Reference proteome</keyword>
<protein>
    <recommendedName>
        <fullName evidence="4">Phasin domain-containing protein</fullName>
    </recommendedName>
</protein>
<comment type="caution">
    <text evidence="2">The sequence shown here is derived from an EMBL/GenBank/DDBJ whole genome shotgun (WGS) entry which is preliminary data.</text>
</comment>
<dbReference type="EMBL" id="BANB01000104">
    <property type="protein sequence ID" value="GAN76493.1"/>
    <property type="molecule type" value="Genomic_DNA"/>
</dbReference>
<evidence type="ECO:0000313" key="2">
    <source>
        <dbReference type="EMBL" id="GAN76493.1"/>
    </source>
</evidence>
<accession>A0A0D6P5L3</accession>
<organism evidence="2 3">
    <name type="scientific">Acidisphaera rubrifaciens HS-AP3</name>
    <dbReference type="NCBI Taxonomy" id="1231350"/>
    <lineage>
        <taxon>Bacteria</taxon>
        <taxon>Pseudomonadati</taxon>
        <taxon>Pseudomonadota</taxon>
        <taxon>Alphaproteobacteria</taxon>
        <taxon>Acetobacterales</taxon>
        <taxon>Acetobacteraceae</taxon>
        <taxon>Acidisphaera</taxon>
    </lineage>
</organism>
<dbReference type="Proteomes" id="UP000032680">
    <property type="component" value="Unassembled WGS sequence"/>
</dbReference>
<feature type="compositionally biased region" description="Low complexity" evidence="1">
    <location>
        <begin position="125"/>
        <end position="139"/>
    </location>
</feature>
<gene>
    <name evidence="2" type="ORF">Asru_0104_16</name>
</gene>